<dbReference type="Proteomes" id="UP001482620">
    <property type="component" value="Unassembled WGS sequence"/>
</dbReference>
<protein>
    <submittedName>
        <fullName evidence="2">Uncharacterized protein</fullName>
    </submittedName>
</protein>
<keyword evidence="3" id="KW-1185">Reference proteome</keyword>
<evidence type="ECO:0000256" key="1">
    <source>
        <dbReference type="SAM" id="Phobius"/>
    </source>
</evidence>
<sequence>MTEIHKHAYPFSELLKMHVEIEPLMLLWLDSPCKTIFPPAAWPGKTLLVTSMRCYAQTPTDERMQHSFCFSCYHMYSKFQRFWMCITMYNFVLVGCNLFGGKN</sequence>
<evidence type="ECO:0000313" key="3">
    <source>
        <dbReference type="Proteomes" id="UP001482620"/>
    </source>
</evidence>
<keyword evidence="1" id="KW-1133">Transmembrane helix</keyword>
<gene>
    <name evidence="2" type="ORF">ILYODFUR_033047</name>
</gene>
<comment type="caution">
    <text evidence="2">The sequence shown here is derived from an EMBL/GenBank/DDBJ whole genome shotgun (WGS) entry which is preliminary data.</text>
</comment>
<keyword evidence="1" id="KW-0472">Membrane</keyword>
<name>A0ABV0TQM9_9TELE</name>
<organism evidence="2 3">
    <name type="scientific">Ilyodon furcidens</name>
    <name type="common">goldbreast splitfin</name>
    <dbReference type="NCBI Taxonomy" id="33524"/>
    <lineage>
        <taxon>Eukaryota</taxon>
        <taxon>Metazoa</taxon>
        <taxon>Chordata</taxon>
        <taxon>Craniata</taxon>
        <taxon>Vertebrata</taxon>
        <taxon>Euteleostomi</taxon>
        <taxon>Actinopterygii</taxon>
        <taxon>Neopterygii</taxon>
        <taxon>Teleostei</taxon>
        <taxon>Neoteleostei</taxon>
        <taxon>Acanthomorphata</taxon>
        <taxon>Ovalentaria</taxon>
        <taxon>Atherinomorphae</taxon>
        <taxon>Cyprinodontiformes</taxon>
        <taxon>Goodeidae</taxon>
        <taxon>Ilyodon</taxon>
    </lineage>
</organism>
<reference evidence="2 3" key="1">
    <citation type="submission" date="2021-06" db="EMBL/GenBank/DDBJ databases">
        <authorList>
            <person name="Palmer J.M."/>
        </authorList>
    </citation>
    <scope>NUCLEOTIDE SEQUENCE [LARGE SCALE GENOMIC DNA]</scope>
    <source>
        <strain evidence="3">if_2019</strain>
        <tissue evidence="2">Muscle</tissue>
    </source>
</reference>
<evidence type="ECO:0000313" key="2">
    <source>
        <dbReference type="EMBL" id="MEQ2234582.1"/>
    </source>
</evidence>
<dbReference type="EMBL" id="JAHRIQ010040285">
    <property type="protein sequence ID" value="MEQ2234582.1"/>
    <property type="molecule type" value="Genomic_DNA"/>
</dbReference>
<keyword evidence="1" id="KW-0812">Transmembrane</keyword>
<feature type="transmembrane region" description="Helical" evidence="1">
    <location>
        <begin position="82"/>
        <end position="100"/>
    </location>
</feature>
<accession>A0ABV0TQM9</accession>
<proteinExistence type="predicted"/>